<feature type="domain" description="RNA-binding S4" evidence="2">
    <location>
        <begin position="2"/>
        <end position="36"/>
    </location>
</feature>
<dbReference type="SUPFAM" id="SSF55174">
    <property type="entry name" value="Alpha-L RNA-binding motif"/>
    <property type="match status" value="1"/>
</dbReference>
<dbReference type="InterPro" id="IPR036986">
    <property type="entry name" value="S4_RNA-bd_sf"/>
</dbReference>
<dbReference type="InterPro" id="IPR002942">
    <property type="entry name" value="S4_RNA-bd"/>
</dbReference>
<dbReference type="PROSITE" id="PS50889">
    <property type="entry name" value="S4"/>
    <property type="match status" value="1"/>
</dbReference>
<dbReference type="AlphaFoldDB" id="A0A238XJ89"/>
<keyword evidence="4" id="KW-1185">Reference proteome</keyword>
<dbReference type="EMBL" id="FZOB01000001">
    <property type="protein sequence ID" value="SNR58553.1"/>
    <property type="molecule type" value="Genomic_DNA"/>
</dbReference>
<evidence type="ECO:0000259" key="2">
    <source>
        <dbReference type="Pfam" id="PF01479"/>
    </source>
</evidence>
<protein>
    <submittedName>
        <fullName evidence="3">S4 domain-containing protein</fullName>
    </submittedName>
</protein>
<evidence type="ECO:0000313" key="4">
    <source>
        <dbReference type="Proteomes" id="UP000198405"/>
    </source>
</evidence>
<proteinExistence type="predicted"/>
<dbReference type="Proteomes" id="UP000198405">
    <property type="component" value="Unassembled WGS sequence"/>
</dbReference>
<sequence>MVKRRNQGKILCDEGVVRVNGTVVKASKEIKVGDVVEIDTVNRFLKFRIEEVPSRKTVSKKKAKELISVLEDRRKSISDIIDLI</sequence>
<dbReference type="Pfam" id="PF01479">
    <property type="entry name" value="S4"/>
    <property type="match status" value="1"/>
</dbReference>
<organism evidence="3 4">
    <name type="scientific">Desulfurobacterium atlanticum</name>
    <dbReference type="NCBI Taxonomy" id="240169"/>
    <lineage>
        <taxon>Bacteria</taxon>
        <taxon>Pseudomonadati</taxon>
        <taxon>Aquificota</taxon>
        <taxon>Aquificia</taxon>
        <taxon>Desulfurobacteriales</taxon>
        <taxon>Desulfurobacteriaceae</taxon>
        <taxon>Desulfurobacterium</taxon>
    </lineage>
</organism>
<dbReference type="GO" id="GO:0003723">
    <property type="term" value="F:RNA binding"/>
    <property type="evidence" value="ECO:0007669"/>
    <property type="project" value="UniProtKB-KW"/>
</dbReference>
<reference evidence="4" key="1">
    <citation type="submission" date="2017-06" db="EMBL/GenBank/DDBJ databases">
        <authorList>
            <person name="Varghese N."/>
            <person name="Submissions S."/>
        </authorList>
    </citation>
    <scope>NUCLEOTIDE SEQUENCE [LARGE SCALE GENOMIC DNA]</scope>
    <source>
        <strain evidence="4">DSM 15668</strain>
    </source>
</reference>
<evidence type="ECO:0000256" key="1">
    <source>
        <dbReference type="PROSITE-ProRule" id="PRU00182"/>
    </source>
</evidence>
<dbReference type="Gene3D" id="3.10.290.10">
    <property type="entry name" value="RNA-binding S4 domain"/>
    <property type="match status" value="1"/>
</dbReference>
<accession>A0A238XJ89</accession>
<evidence type="ECO:0000313" key="3">
    <source>
        <dbReference type="EMBL" id="SNR58553.1"/>
    </source>
</evidence>
<gene>
    <name evidence="3" type="ORF">SAMN06265340_1015</name>
</gene>
<name>A0A238XJ89_9BACT</name>
<keyword evidence="1" id="KW-0694">RNA-binding</keyword>